<dbReference type="PANTHER" id="PTHR19278">
    <property type="entry name" value="OROTATE PHOSPHORIBOSYLTRANSFERASE"/>
    <property type="match status" value="1"/>
</dbReference>
<name>A0AAV2GPE4_9ROSI</name>
<evidence type="ECO:0000256" key="2">
    <source>
        <dbReference type="ARBA" id="ARBA00022975"/>
    </source>
</evidence>
<dbReference type="Proteomes" id="UP001497516">
    <property type="component" value="Chromosome 9"/>
</dbReference>
<evidence type="ECO:0000256" key="1">
    <source>
        <dbReference type="ARBA" id="ARBA00004725"/>
    </source>
</evidence>
<keyword evidence="2" id="KW-0665">Pyrimidine biosynthesis</keyword>
<dbReference type="GO" id="GO:0004588">
    <property type="term" value="F:orotate phosphoribosyltransferase activity"/>
    <property type="evidence" value="ECO:0007669"/>
    <property type="project" value="TreeGrafter"/>
</dbReference>
<proteinExistence type="predicted"/>
<dbReference type="GO" id="GO:0004590">
    <property type="term" value="F:orotidine-5'-phosphate decarboxylase activity"/>
    <property type="evidence" value="ECO:0007669"/>
    <property type="project" value="TreeGrafter"/>
</dbReference>
<evidence type="ECO:0000313" key="4">
    <source>
        <dbReference type="Proteomes" id="UP001497516"/>
    </source>
</evidence>
<dbReference type="SUPFAM" id="SSF51366">
    <property type="entry name" value="Ribulose-phoshate binding barrel"/>
    <property type="match status" value="1"/>
</dbReference>
<gene>
    <name evidence="3" type="ORF">LTRI10_LOCUS51015</name>
</gene>
<comment type="pathway">
    <text evidence="1">Pyrimidine metabolism; UMP biosynthesis via de novo pathway.</text>
</comment>
<evidence type="ECO:0000313" key="3">
    <source>
        <dbReference type="EMBL" id="CAL1411673.1"/>
    </source>
</evidence>
<organism evidence="3 4">
    <name type="scientific">Linum trigynum</name>
    <dbReference type="NCBI Taxonomy" id="586398"/>
    <lineage>
        <taxon>Eukaryota</taxon>
        <taxon>Viridiplantae</taxon>
        <taxon>Streptophyta</taxon>
        <taxon>Embryophyta</taxon>
        <taxon>Tracheophyta</taxon>
        <taxon>Spermatophyta</taxon>
        <taxon>Magnoliopsida</taxon>
        <taxon>eudicotyledons</taxon>
        <taxon>Gunneridae</taxon>
        <taxon>Pentapetalae</taxon>
        <taxon>rosids</taxon>
        <taxon>fabids</taxon>
        <taxon>Malpighiales</taxon>
        <taxon>Linaceae</taxon>
        <taxon>Linum</taxon>
    </lineage>
</organism>
<dbReference type="GO" id="GO:0006222">
    <property type="term" value="P:UMP biosynthetic process"/>
    <property type="evidence" value="ECO:0007669"/>
    <property type="project" value="TreeGrafter"/>
</dbReference>
<dbReference type="InterPro" id="IPR011060">
    <property type="entry name" value="RibuloseP-bd_barrel"/>
</dbReference>
<dbReference type="EMBL" id="OZ034822">
    <property type="protein sequence ID" value="CAL1411673.1"/>
    <property type="molecule type" value="Genomic_DNA"/>
</dbReference>
<reference evidence="3 4" key="1">
    <citation type="submission" date="2024-04" db="EMBL/GenBank/DDBJ databases">
        <authorList>
            <person name="Fracassetti M."/>
        </authorList>
    </citation>
    <scope>NUCLEOTIDE SEQUENCE [LARGE SCALE GENOMIC DNA]</scope>
</reference>
<accession>A0AAV2GPE4</accession>
<dbReference type="Gene3D" id="3.20.20.70">
    <property type="entry name" value="Aldolase class I"/>
    <property type="match status" value="1"/>
</dbReference>
<keyword evidence="4" id="KW-1185">Reference proteome</keyword>
<dbReference type="GO" id="GO:0019856">
    <property type="term" value="P:pyrimidine nucleobase biosynthetic process"/>
    <property type="evidence" value="ECO:0007669"/>
    <property type="project" value="TreeGrafter"/>
</dbReference>
<dbReference type="PANTHER" id="PTHR19278:SF9">
    <property type="entry name" value="URIDINE 5'-MONOPHOSPHATE SYNTHASE"/>
    <property type="match status" value="1"/>
</dbReference>
<dbReference type="AlphaFoldDB" id="A0AAV2GPE4"/>
<protein>
    <submittedName>
        <fullName evidence="3">Uncharacterized protein</fullName>
    </submittedName>
</protein>
<sequence>MATTRHAVRIVEKNVIVNGLSLVERAKLAKNPTGTKLFQVMVKKESNLCLAADIGIAEELLQLMEKVGPEICMHKTHR</sequence>
<dbReference type="InterPro" id="IPR013785">
    <property type="entry name" value="Aldolase_TIM"/>
</dbReference>